<comment type="caution">
    <text evidence="4">The sequence shown here is derived from an EMBL/GenBank/DDBJ whole genome shotgun (WGS) entry which is preliminary data.</text>
</comment>
<feature type="region of interest" description="Disordered" evidence="1">
    <location>
        <begin position="137"/>
        <end position="161"/>
    </location>
</feature>
<protein>
    <submittedName>
        <fullName evidence="4">Type II secretion system protein G</fullName>
    </submittedName>
</protein>
<dbReference type="GO" id="GO:0015627">
    <property type="term" value="C:type II protein secretion system complex"/>
    <property type="evidence" value="ECO:0007669"/>
    <property type="project" value="InterPro"/>
</dbReference>
<organism evidence="4">
    <name type="scientific">mine drainage metagenome</name>
    <dbReference type="NCBI Taxonomy" id="410659"/>
    <lineage>
        <taxon>unclassified sequences</taxon>
        <taxon>metagenomes</taxon>
        <taxon>ecological metagenomes</taxon>
    </lineage>
</organism>
<dbReference type="InterPro" id="IPR013545">
    <property type="entry name" value="T2SS_protein-GspG_C"/>
</dbReference>
<gene>
    <name evidence="4" type="primary">pulG_3</name>
    <name evidence="4" type="ORF">GALL_209240</name>
</gene>
<accession>A0A1J5S5N9</accession>
<evidence type="ECO:0000313" key="4">
    <source>
        <dbReference type="EMBL" id="OIQ97099.1"/>
    </source>
</evidence>
<dbReference type="SUPFAM" id="SSF54523">
    <property type="entry name" value="Pili subunits"/>
    <property type="match status" value="1"/>
</dbReference>
<dbReference type="GO" id="GO:0015628">
    <property type="term" value="P:protein secretion by the type II secretion system"/>
    <property type="evidence" value="ECO:0007669"/>
    <property type="project" value="InterPro"/>
</dbReference>
<dbReference type="EMBL" id="MLJW01000138">
    <property type="protein sequence ID" value="OIQ97099.1"/>
    <property type="molecule type" value="Genomic_DNA"/>
</dbReference>
<feature type="domain" description="Type II secretion system protein GspG C-terminal" evidence="3">
    <location>
        <begin position="52"/>
        <end position="153"/>
    </location>
</feature>
<dbReference type="AlphaFoldDB" id="A0A1J5S5N9"/>
<evidence type="ECO:0000256" key="1">
    <source>
        <dbReference type="SAM" id="MobiDB-lite"/>
    </source>
</evidence>
<name>A0A1J5S5N9_9ZZZZ</name>
<dbReference type="InterPro" id="IPR045584">
    <property type="entry name" value="Pilin-like"/>
</dbReference>
<evidence type="ECO:0000256" key="2">
    <source>
        <dbReference type="SAM" id="Phobius"/>
    </source>
</evidence>
<dbReference type="Pfam" id="PF07963">
    <property type="entry name" value="N_methyl"/>
    <property type="match status" value="1"/>
</dbReference>
<dbReference type="InterPro" id="IPR010054">
    <property type="entry name" value="Type2_sec_GspG"/>
</dbReference>
<proteinExistence type="predicted"/>
<dbReference type="NCBIfam" id="TIGR01710">
    <property type="entry name" value="typeII_sec_gspG"/>
    <property type="match status" value="1"/>
</dbReference>
<dbReference type="Gene3D" id="3.30.700.10">
    <property type="entry name" value="Glycoprotein, Type 4 Pilin"/>
    <property type="match status" value="1"/>
</dbReference>
<feature type="compositionally biased region" description="Polar residues" evidence="1">
    <location>
        <begin position="152"/>
        <end position="161"/>
    </location>
</feature>
<keyword evidence="2" id="KW-0472">Membrane</keyword>
<keyword evidence="2" id="KW-0812">Transmembrane</keyword>
<dbReference type="InterPro" id="IPR012902">
    <property type="entry name" value="N_methyl_site"/>
</dbReference>
<sequence>MRSSPLAFSNDGSRLLSRANRAFTLLEILIVLAIIGLLVGLGVTNFDKIFGGAQQDVAHTFVTVSMKVPLTQYRMDMGDYPTTAEGLQALANPPQNHAERWRGPYVADGKIPLDPWGEPYQYRYPGTHNKYGYDLWSKGPDKQDGTADDIGNWSNDSSASK</sequence>
<evidence type="ECO:0000259" key="3">
    <source>
        <dbReference type="Pfam" id="PF08334"/>
    </source>
</evidence>
<feature type="transmembrane region" description="Helical" evidence="2">
    <location>
        <begin position="21"/>
        <end position="43"/>
    </location>
</feature>
<dbReference type="NCBIfam" id="TIGR02532">
    <property type="entry name" value="IV_pilin_GFxxxE"/>
    <property type="match status" value="1"/>
</dbReference>
<reference evidence="4" key="1">
    <citation type="submission" date="2016-10" db="EMBL/GenBank/DDBJ databases">
        <title>Sequence of Gallionella enrichment culture.</title>
        <authorList>
            <person name="Poehlein A."/>
            <person name="Muehling M."/>
            <person name="Daniel R."/>
        </authorList>
    </citation>
    <scope>NUCLEOTIDE SEQUENCE</scope>
</reference>
<keyword evidence="2" id="KW-1133">Transmembrane helix</keyword>
<dbReference type="Pfam" id="PF08334">
    <property type="entry name" value="T2SSG"/>
    <property type="match status" value="1"/>
</dbReference>